<dbReference type="InterPro" id="IPR008395">
    <property type="entry name" value="Agenet-like_dom"/>
</dbReference>
<comment type="caution">
    <text evidence="2">The sequence shown here is derived from an EMBL/GenBank/DDBJ whole genome shotgun (WGS) entry which is preliminary data.</text>
</comment>
<proteinExistence type="predicted"/>
<reference evidence="2 3" key="1">
    <citation type="submission" date="2024-12" db="EMBL/GenBank/DDBJ databases">
        <title>The unique morphological basis and parallel evolutionary history of personate flowers in Penstemon.</title>
        <authorList>
            <person name="Depatie T.H."/>
            <person name="Wessinger C.A."/>
        </authorList>
    </citation>
    <scope>NUCLEOTIDE SEQUENCE [LARGE SCALE GENOMIC DNA]</scope>
    <source>
        <strain evidence="2">WTNN_2</strain>
        <tissue evidence="2">Leaf</tissue>
    </source>
</reference>
<feature type="domain" description="Agenet" evidence="1">
    <location>
        <begin position="90"/>
        <end position="146"/>
    </location>
</feature>
<dbReference type="CDD" id="cd20405">
    <property type="entry name" value="Tudor_Agenet_AtDUF_rpt1_3"/>
    <property type="match status" value="1"/>
</dbReference>
<dbReference type="CDD" id="cd20406">
    <property type="entry name" value="Tudor_Agenet_AtDUF_rpt2_4"/>
    <property type="match status" value="1"/>
</dbReference>
<feature type="domain" description="Agenet" evidence="1">
    <location>
        <begin position="32"/>
        <end position="87"/>
    </location>
</feature>
<protein>
    <recommendedName>
        <fullName evidence="1">Agenet domain-containing protein</fullName>
    </recommendedName>
</protein>
<evidence type="ECO:0000313" key="2">
    <source>
        <dbReference type="EMBL" id="KAL3814622.1"/>
    </source>
</evidence>
<organism evidence="2 3">
    <name type="scientific">Penstemon smallii</name>
    <dbReference type="NCBI Taxonomy" id="265156"/>
    <lineage>
        <taxon>Eukaryota</taxon>
        <taxon>Viridiplantae</taxon>
        <taxon>Streptophyta</taxon>
        <taxon>Embryophyta</taxon>
        <taxon>Tracheophyta</taxon>
        <taxon>Spermatophyta</taxon>
        <taxon>Magnoliopsida</taxon>
        <taxon>eudicotyledons</taxon>
        <taxon>Gunneridae</taxon>
        <taxon>Pentapetalae</taxon>
        <taxon>asterids</taxon>
        <taxon>lamiids</taxon>
        <taxon>Lamiales</taxon>
        <taxon>Plantaginaceae</taxon>
        <taxon>Cheloneae</taxon>
        <taxon>Penstemon</taxon>
    </lineage>
</organism>
<sequence length="161" mass="18337">MCLCCPGMNPKKQKIEHNLSPGTSPKKQKIGHNFSPGAAVEVSSDEDGLEGAWFSGTINLKDDDDDTKLLREEVDGLRLRPSPPDVEIVDRFEALEQVEALYNDGWWVGVVAKVLKDDKYYVYFESSDEKLKFRHSDLRVHQEWINGKWVIPSKLKLISSF</sequence>
<dbReference type="PANTHER" id="PTHR31917">
    <property type="entry name" value="AGENET DOMAIN-CONTAINING PROTEIN-RELATED"/>
    <property type="match status" value="1"/>
</dbReference>
<dbReference type="EMBL" id="JBJXBP010000008">
    <property type="protein sequence ID" value="KAL3814622.1"/>
    <property type="molecule type" value="Genomic_DNA"/>
</dbReference>
<dbReference type="Pfam" id="PF05641">
    <property type="entry name" value="Agenet"/>
    <property type="match status" value="2"/>
</dbReference>
<keyword evidence="3" id="KW-1185">Reference proteome</keyword>
<name>A0ABD3RNT2_9LAMI</name>
<dbReference type="SMART" id="SM00743">
    <property type="entry name" value="Agenet"/>
    <property type="match status" value="2"/>
</dbReference>
<dbReference type="Proteomes" id="UP001634393">
    <property type="component" value="Unassembled WGS sequence"/>
</dbReference>
<accession>A0ABD3RNT2</accession>
<evidence type="ECO:0000259" key="1">
    <source>
        <dbReference type="SMART" id="SM00743"/>
    </source>
</evidence>
<dbReference type="InterPro" id="IPR014002">
    <property type="entry name" value="Agenet_dom_plant"/>
</dbReference>
<gene>
    <name evidence="2" type="ORF">ACJIZ3_015890</name>
</gene>
<evidence type="ECO:0000313" key="3">
    <source>
        <dbReference type="Proteomes" id="UP001634393"/>
    </source>
</evidence>
<dbReference type="PANTHER" id="PTHR31917:SF147">
    <property type="entry name" value="AGENET DOMAIN-CONTAINING PROTEIN"/>
    <property type="match status" value="1"/>
</dbReference>
<dbReference type="AlphaFoldDB" id="A0ABD3RNT2"/>